<comment type="caution">
    <text evidence="5">The sequence shown here is derived from an EMBL/GenBank/DDBJ whole genome shotgun (WGS) entry which is preliminary data.</text>
</comment>
<dbReference type="Proteomes" id="UP000323505">
    <property type="component" value="Unassembled WGS sequence"/>
</dbReference>
<sequence length="247" mass="26196">MTITLVPYHHDERLPESTFPLPRADVVEVTRPLPDGDVWTRLAALYGPVSAEVAGQVGGGTRPTVVSGDCMTAQAVLAGLQKAGVDPSVVWYDGHGDIHSVESSTSGYIGGMSLRQILGDHPELLADRLGFRPVPEERTVLVDARDLDPAEAEFLATAKVRRSPVDDVVLPDGPILLHIDLDVIDEAEVPGIKFPAGAGPSTDAVIASARRVLATGRVAALDVACTWDPPENDDTHRADLLEALLAP</sequence>
<dbReference type="AlphaFoldDB" id="A0A5D3FM90"/>
<dbReference type="GO" id="GO:0030145">
    <property type="term" value="F:manganese ion binding"/>
    <property type="evidence" value="ECO:0007669"/>
    <property type="project" value="TreeGrafter"/>
</dbReference>
<comment type="similarity">
    <text evidence="4">Belongs to the arginase family.</text>
</comment>
<evidence type="ECO:0000256" key="1">
    <source>
        <dbReference type="ARBA" id="ARBA00022723"/>
    </source>
</evidence>
<dbReference type="EMBL" id="VSRQ01000003">
    <property type="protein sequence ID" value="TYK49244.1"/>
    <property type="molecule type" value="Genomic_DNA"/>
</dbReference>
<dbReference type="PRINTS" id="PR00116">
    <property type="entry name" value="ARGINASE"/>
</dbReference>
<reference evidence="5 6" key="1">
    <citation type="submission" date="2019-08" db="EMBL/GenBank/DDBJ databases">
        <title>Actinomadura sp. nov. CYP1-5 isolated from mountain soil.</title>
        <authorList>
            <person name="Songsumanus A."/>
            <person name="Kuncharoen N."/>
            <person name="Kudo T."/>
            <person name="Yuki M."/>
            <person name="Igarashi Y."/>
            <person name="Tanasupawat S."/>
        </authorList>
    </citation>
    <scope>NUCLEOTIDE SEQUENCE [LARGE SCALE GENOMIC DNA]</scope>
    <source>
        <strain evidence="5 6">CYP1-5</strain>
    </source>
</reference>
<keyword evidence="6" id="KW-1185">Reference proteome</keyword>
<accession>A0A5D3FM90</accession>
<name>A0A5D3FM90_9ACTN</name>
<protein>
    <submittedName>
        <fullName evidence="5">Arginase family protein</fullName>
    </submittedName>
</protein>
<keyword evidence="1" id="KW-0479">Metal-binding</keyword>
<dbReference type="GO" id="GO:0004053">
    <property type="term" value="F:arginase activity"/>
    <property type="evidence" value="ECO:0007669"/>
    <property type="project" value="TreeGrafter"/>
</dbReference>
<dbReference type="SUPFAM" id="SSF52768">
    <property type="entry name" value="Arginase/deacetylase"/>
    <property type="match status" value="1"/>
</dbReference>
<gene>
    <name evidence="5" type="ORF">FXF68_15720</name>
</gene>
<organism evidence="5 6">
    <name type="scientific">Actinomadura decatromicini</name>
    <dbReference type="NCBI Taxonomy" id="2604572"/>
    <lineage>
        <taxon>Bacteria</taxon>
        <taxon>Bacillati</taxon>
        <taxon>Actinomycetota</taxon>
        <taxon>Actinomycetes</taxon>
        <taxon>Streptosporangiales</taxon>
        <taxon>Thermomonosporaceae</taxon>
        <taxon>Actinomadura</taxon>
    </lineage>
</organism>
<dbReference type="PROSITE" id="PS51409">
    <property type="entry name" value="ARGINASE_2"/>
    <property type="match status" value="1"/>
</dbReference>
<evidence type="ECO:0000256" key="3">
    <source>
        <dbReference type="ARBA" id="ARBA00023211"/>
    </source>
</evidence>
<keyword evidence="2" id="KW-0378">Hydrolase</keyword>
<dbReference type="InterPro" id="IPR023696">
    <property type="entry name" value="Ureohydrolase_dom_sf"/>
</dbReference>
<dbReference type="Pfam" id="PF00491">
    <property type="entry name" value="Arginase"/>
    <property type="match status" value="1"/>
</dbReference>
<dbReference type="PANTHER" id="PTHR43782">
    <property type="entry name" value="ARGINASE"/>
    <property type="match status" value="1"/>
</dbReference>
<evidence type="ECO:0000256" key="4">
    <source>
        <dbReference type="PROSITE-ProRule" id="PRU00742"/>
    </source>
</evidence>
<proteinExistence type="inferred from homology"/>
<dbReference type="PANTHER" id="PTHR43782:SF3">
    <property type="entry name" value="ARGINASE"/>
    <property type="match status" value="1"/>
</dbReference>
<keyword evidence="3" id="KW-0464">Manganese</keyword>
<evidence type="ECO:0000313" key="6">
    <source>
        <dbReference type="Proteomes" id="UP000323505"/>
    </source>
</evidence>
<dbReference type="GO" id="GO:0005829">
    <property type="term" value="C:cytosol"/>
    <property type="evidence" value="ECO:0007669"/>
    <property type="project" value="TreeGrafter"/>
</dbReference>
<dbReference type="InterPro" id="IPR006035">
    <property type="entry name" value="Ureohydrolase"/>
</dbReference>
<evidence type="ECO:0000313" key="5">
    <source>
        <dbReference type="EMBL" id="TYK49244.1"/>
    </source>
</evidence>
<evidence type="ECO:0000256" key="2">
    <source>
        <dbReference type="ARBA" id="ARBA00022801"/>
    </source>
</evidence>
<dbReference type="RefSeq" id="WP_148759810.1">
    <property type="nucleotide sequence ID" value="NZ_VSRQ01000003.1"/>
</dbReference>
<dbReference type="Gene3D" id="3.40.800.10">
    <property type="entry name" value="Ureohydrolase domain"/>
    <property type="match status" value="1"/>
</dbReference>